<keyword evidence="5" id="KW-0732">Signal</keyword>
<feature type="compositionally biased region" description="Polar residues" evidence="4">
    <location>
        <begin position="152"/>
        <end position="163"/>
    </location>
</feature>
<feature type="domain" description="LysM" evidence="6">
    <location>
        <begin position="446"/>
        <end position="489"/>
    </location>
</feature>
<dbReference type="Gene3D" id="3.10.350.10">
    <property type="entry name" value="LysM domain"/>
    <property type="match status" value="2"/>
</dbReference>
<dbReference type="Pfam" id="PF01476">
    <property type="entry name" value="LysM"/>
    <property type="match status" value="2"/>
</dbReference>
<proteinExistence type="predicted"/>
<dbReference type="PANTHER" id="PTHR30404">
    <property type="entry name" value="N-ACETYLMURAMOYL-L-ALANINE AMIDASE"/>
    <property type="match status" value="1"/>
</dbReference>
<feature type="region of interest" description="Disordered" evidence="4">
    <location>
        <begin position="146"/>
        <end position="187"/>
    </location>
</feature>
<dbReference type="SMART" id="SM00257">
    <property type="entry name" value="LysM"/>
    <property type="match status" value="2"/>
</dbReference>
<dbReference type="InterPro" id="IPR002508">
    <property type="entry name" value="MurNAc-LAA_cat"/>
</dbReference>
<dbReference type="GO" id="GO:0008745">
    <property type="term" value="F:N-acetylmuramoyl-L-alanine amidase activity"/>
    <property type="evidence" value="ECO:0007669"/>
    <property type="project" value="UniProtKB-EC"/>
</dbReference>
<dbReference type="PANTHER" id="PTHR30404:SF0">
    <property type="entry name" value="N-ACETYLMURAMOYL-L-ALANINE AMIDASE AMIC"/>
    <property type="match status" value="1"/>
</dbReference>
<dbReference type="SMART" id="SM00646">
    <property type="entry name" value="Ami_3"/>
    <property type="match status" value="1"/>
</dbReference>
<evidence type="ECO:0000256" key="3">
    <source>
        <dbReference type="ARBA" id="ARBA00022801"/>
    </source>
</evidence>
<dbReference type="SUPFAM" id="SSF53187">
    <property type="entry name" value="Zn-dependent exopeptidases"/>
    <property type="match status" value="1"/>
</dbReference>
<evidence type="ECO:0000313" key="7">
    <source>
        <dbReference type="EMBL" id="MDR7090407.1"/>
    </source>
</evidence>
<evidence type="ECO:0000256" key="5">
    <source>
        <dbReference type="SAM" id="SignalP"/>
    </source>
</evidence>
<dbReference type="InterPro" id="IPR036779">
    <property type="entry name" value="LysM_dom_sf"/>
</dbReference>
<keyword evidence="3 7" id="KW-0378">Hydrolase</keyword>
<evidence type="ECO:0000313" key="8">
    <source>
        <dbReference type="Proteomes" id="UP001253595"/>
    </source>
</evidence>
<evidence type="ECO:0000256" key="1">
    <source>
        <dbReference type="ARBA" id="ARBA00001561"/>
    </source>
</evidence>
<dbReference type="SUPFAM" id="SSF54106">
    <property type="entry name" value="LysM domain"/>
    <property type="match status" value="2"/>
</dbReference>
<dbReference type="InterPro" id="IPR018392">
    <property type="entry name" value="LysM"/>
</dbReference>
<dbReference type="EMBL" id="JAVDVX010000004">
    <property type="protein sequence ID" value="MDR7090407.1"/>
    <property type="molecule type" value="Genomic_DNA"/>
</dbReference>
<gene>
    <name evidence="7" type="ORF">J2X05_002431</name>
</gene>
<reference evidence="7 8" key="1">
    <citation type="submission" date="2023-07" db="EMBL/GenBank/DDBJ databases">
        <title>Sorghum-associated microbial communities from plants grown in Nebraska, USA.</title>
        <authorList>
            <person name="Schachtman D."/>
        </authorList>
    </citation>
    <scope>NUCLEOTIDE SEQUENCE [LARGE SCALE GENOMIC DNA]</scope>
    <source>
        <strain evidence="7 8">BE190</strain>
    </source>
</reference>
<feature type="domain" description="LysM" evidence="6">
    <location>
        <begin position="519"/>
        <end position="562"/>
    </location>
</feature>
<keyword evidence="8" id="KW-1185">Reference proteome</keyword>
<dbReference type="InterPro" id="IPR021731">
    <property type="entry name" value="AMIN_dom"/>
</dbReference>
<name>A0ABU1UYX7_9GAMM</name>
<dbReference type="RefSeq" id="WP_310072704.1">
    <property type="nucleotide sequence ID" value="NZ_JAVDVX010000004.1"/>
</dbReference>
<protein>
    <recommendedName>
        <fullName evidence="2">N-acetylmuramoyl-L-alanine amidase</fullName>
        <ecNumber evidence="2">3.5.1.28</ecNumber>
    </recommendedName>
</protein>
<dbReference type="Pfam" id="PF01520">
    <property type="entry name" value="Amidase_3"/>
    <property type="match status" value="1"/>
</dbReference>
<dbReference type="CDD" id="cd02696">
    <property type="entry name" value="MurNAc-LAA"/>
    <property type="match status" value="1"/>
</dbReference>
<evidence type="ECO:0000256" key="2">
    <source>
        <dbReference type="ARBA" id="ARBA00011901"/>
    </source>
</evidence>
<accession>A0ABU1UYX7</accession>
<organism evidence="7 8">
    <name type="scientific">Cellvibrio fibrivorans</name>
    <dbReference type="NCBI Taxonomy" id="126350"/>
    <lineage>
        <taxon>Bacteria</taxon>
        <taxon>Pseudomonadati</taxon>
        <taxon>Pseudomonadota</taxon>
        <taxon>Gammaproteobacteria</taxon>
        <taxon>Cellvibrionales</taxon>
        <taxon>Cellvibrionaceae</taxon>
        <taxon>Cellvibrio</taxon>
    </lineage>
</organism>
<feature type="chain" id="PRO_5045999774" description="N-acetylmuramoyl-L-alanine amidase" evidence="5">
    <location>
        <begin position="25"/>
        <end position="565"/>
    </location>
</feature>
<evidence type="ECO:0000256" key="4">
    <source>
        <dbReference type="SAM" id="MobiDB-lite"/>
    </source>
</evidence>
<feature type="compositionally biased region" description="Low complexity" evidence="4">
    <location>
        <begin position="168"/>
        <end position="187"/>
    </location>
</feature>
<evidence type="ECO:0000259" key="6">
    <source>
        <dbReference type="PROSITE" id="PS51782"/>
    </source>
</evidence>
<comment type="catalytic activity">
    <reaction evidence="1">
        <text>Hydrolyzes the link between N-acetylmuramoyl residues and L-amino acid residues in certain cell-wall glycopeptides.</text>
        <dbReference type="EC" id="3.5.1.28"/>
    </reaction>
</comment>
<dbReference type="CDD" id="cd00118">
    <property type="entry name" value="LysM"/>
    <property type="match status" value="2"/>
</dbReference>
<dbReference type="Pfam" id="PF11741">
    <property type="entry name" value="AMIN"/>
    <property type="match status" value="1"/>
</dbReference>
<dbReference type="Gene3D" id="3.40.630.40">
    <property type="entry name" value="Zn-dependent exopeptidases"/>
    <property type="match status" value="1"/>
</dbReference>
<dbReference type="InterPro" id="IPR050695">
    <property type="entry name" value="N-acetylmuramoyl_amidase_3"/>
</dbReference>
<dbReference type="Proteomes" id="UP001253595">
    <property type="component" value="Unassembled WGS sequence"/>
</dbReference>
<dbReference type="EC" id="3.5.1.28" evidence="2"/>
<dbReference type="PROSITE" id="PS51782">
    <property type="entry name" value="LYSM"/>
    <property type="match status" value="2"/>
</dbReference>
<feature type="signal peptide" evidence="5">
    <location>
        <begin position="1"/>
        <end position="24"/>
    </location>
</feature>
<sequence length="565" mass="60249">MVFFRWLSAICCLGMVLVAQVAQSATVNGVRVWRAPDHTRIVLDLDAPVQHSLTLAGNPDRIILDVPNSKLLGDLVKLPLADTPVTVIRSYVHNKTDLRLVLDLKAKVAPNSFSLKASAGMHDRLVIDLYDEVAPAVTATLPAAPATTAPASNNKPVVTQQVAKPSKAPSGSQTAPSAPTTTTTAQPFARADLSGKRFIVIAVDAGHGGEDPGAMGPNRIREKEVTLSIAKELVAAINAQPGFTGKLTRTGDYFIPLKKRRDLARNMKADLFVSIHADAFTKASARGASVFALSQNGATSETARFLAQRENESDLIGGVGDISLDDKDQVLAGVLVDLSMTATLNSSLQVGHHVLNSMGGIAHLHKRHVEQAGFMVLKSPDVPSILVETGFISNPEEARKLATPAYRKQMAQSVFKGIKQHFYQHPPAGTYVAAQLESGAIKDFERQHTVAAGDSLSAIAARYGVSSQRLMQYNNLRSTTVKLGQTLKIPGGGSNAVAATTVASQPVARPTYTPSALPRQHRVVAGDTLSRIAVRYGVTVPQLIKHNNMKNPTVKIGQTLKIPTS</sequence>
<comment type="caution">
    <text evidence="7">The sequence shown here is derived from an EMBL/GenBank/DDBJ whole genome shotgun (WGS) entry which is preliminary data.</text>
</comment>
<dbReference type="Gene3D" id="2.60.40.3500">
    <property type="match status" value="1"/>
</dbReference>